<proteinExistence type="predicted"/>
<sequence>MNNRASNSDDPLDVEIRAALHEVQVPLQLKERLRAGLRRRCSDMPEILDLPMTSGSPDAAAYVVSPAHGLHSSAPMLDAAANVPQLVKPANRTRRVWLSLAVAAGIGGLWMSQVLPTTGPPTQQELAARCSATLDRLLESPSPWSTDLLREMQRLQPVFSQLELEANRIQLLGGQSLELPSPWGECTAWKLYSQRTGKDLYVLELSPTVPPAKLSGALQELQTSGQWSMAAMQSAEQVFVVASQFNVMRYLQADAFA</sequence>
<dbReference type="KEGG" id="ahel:Q31a_17720"/>
<dbReference type="Proteomes" id="UP000318017">
    <property type="component" value="Chromosome"/>
</dbReference>
<dbReference type="RefSeq" id="WP_145076441.1">
    <property type="nucleotide sequence ID" value="NZ_CP036298.1"/>
</dbReference>
<dbReference type="EMBL" id="CP036298">
    <property type="protein sequence ID" value="QDV23473.1"/>
    <property type="molecule type" value="Genomic_DNA"/>
</dbReference>
<protein>
    <submittedName>
        <fullName evidence="1">Uncharacterized protein</fullName>
    </submittedName>
</protein>
<keyword evidence="2" id="KW-1185">Reference proteome</keyword>
<name>A0A518G4E8_9BACT</name>
<accession>A0A518G4E8</accession>
<reference evidence="1 2" key="1">
    <citation type="submission" date="2019-02" db="EMBL/GenBank/DDBJ databases">
        <title>Deep-cultivation of Planctomycetes and their phenomic and genomic characterization uncovers novel biology.</title>
        <authorList>
            <person name="Wiegand S."/>
            <person name="Jogler M."/>
            <person name="Boedeker C."/>
            <person name="Pinto D."/>
            <person name="Vollmers J."/>
            <person name="Rivas-Marin E."/>
            <person name="Kohn T."/>
            <person name="Peeters S.H."/>
            <person name="Heuer A."/>
            <person name="Rast P."/>
            <person name="Oberbeckmann S."/>
            <person name="Bunk B."/>
            <person name="Jeske O."/>
            <person name="Meyerdierks A."/>
            <person name="Storesund J.E."/>
            <person name="Kallscheuer N."/>
            <person name="Luecker S."/>
            <person name="Lage O.M."/>
            <person name="Pohl T."/>
            <person name="Merkel B.J."/>
            <person name="Hornburger P."/>
            <person name="Mueller R.-W."/>
            <person name="Bruemmer F."/>
            <person name="Labrenz M."/>
            <person name="Spormann A.M."/>
            <person name="Op den Camp H."/>
            <person name="Overmann J."/>
            <person name="Amann R."/>
            <person name="Jetten M.S.M."/>
            <person name="Mascher T."/>
            <person name="Medema M.H."/>
            <person name="Devos D.P."/>
            <person name="Kaster A.-K."/>
            <person name="Ovreas L."/>
            <person name="Rohde M."/>
            <person name="Galperin M.Y."/>
            <person name="Jogler C."/>
        </authorList>
    </citation>
    <scope>NUCLEOTIDE SEQUENCE [LARGE SCALE GENOMIC DNA]</scope>
    <source>
        <strain evidence="1 2">Q31a</strain>
    </source>
</reference>
<dbReference type="AlphaFoldDB" id="A0A518G4E8"/>
<evidence type="ECO:0000313" key="2">
    <source>
        <dbReference type="Proteomes" id="UP000318017"/>
    </source>
</evidence>
<organism evidence="1 2">
    <name type="scientific">Aureliella helgolandensis</name>
    <dbReference type="NCBI Taxonomy" id="2527968"/>
    <lineage>
        <taxon>Bacteria</taxon>
        <taxon>Pseudomonadati</taxon>
        <taxon>Planctomycetota</taxon>
        <taxon>Planctomycetia</taxon>
        <taxon>Pirellulales</taxon>
        <taxon>Pirellulaceae</taxon>
        <taxon>Aureliella</taxon>
    </lineage>
</organism>
<gene>
    <name evidence="1" type="ORF">Q31a_17720</name>
</gene>
<evidence type="ECO:0000313" key="1">
    <source>
        <dbReference type="EMBL" id="QDV23473.1"/>
    </source>
</evidence>